<evidence type="ECO:0000256" key="2">
    <source>
        <dbReference type="SAM" id="MobiDB-lite"/>
    </source>
</evidence>
<sequence length="997" mass="106649">MEYHLATIQSADCQGSIDEELANQLQLAPINGNIPSIWPMGGRAMPRIRRPSQDTVPQIHKPNGSDVDLLCNRECIAVIDQPVSTKHLASRQTDDLPDGGIGDRGQELTVSMGSRVEMVPKLSLSESNCSTPDIGNMADGKATINVSASEQLQDEKSQDERLQYEQPQDNIHTSCQVSLSLVEQGTQMASGVSCGAGSPKAEGVEASLYSPIYKSPKANASSQVNTTIAATIRKRPAPEHISAIHQHRSPSTLYSSQPQLLAWRSYIATAPLTSPGVRKIQQLILAAMDGDIELERNSGVDAQLGAIIDRILVDEQFREVVVAFGVSKLGYDPITANDASSSNQTSRLGGNATASKDSGPKFNIKTCTFEELKEEYITFKALAKKEHLRLSASDSKRSTLEEDMKALKEQRDHWKKVSSSVAGATAVENKSRKWLCTPCGLLNDSWADLTEWAPGKAPKDAKPAPEEAGVPESNKSTWVQTKYCRRCGRHESMGLPKGCSIAEFNDEFDGLCKNIKSEVDGSGRRVPISQNFDIQIVDFSPAAPAAQSPQVPCTNKNTANIQGQSNAGNSSAQYLPRVNGTVADQQRLPNFNGAVPNQQHLANGTVVNQPYLANVNSRVANQQYLANANSTVANQHFPPNINGAGTNQQHLANGNGTVAIRHFSPNITGTAPNQQNFPNGKAKGKIAEQQHFPAGNGTIGGQQYHPASNDMVKGQQYSPSGNSTISDQQGSPSGTVTNQKGTPRLTGTNEGQNYLPVTNGSVASQQLSSDATGTNSGQELETTSYGIIPSPVDVIGAFTSQFGGADLFDNFDFDAVTDFPFDSEDPFSIADWNPVPSSNTGVMTSAASVTPNAWSPGQTTLPSASVTPSSIGDSLQCPINIDDDDDVPRISQEDIKVDDGVPHISQEDMKVIDNLRINQPATNSPAKPKSKAQNRVTKPGVKYDMRGNQIGPSTLPTFRYHKLMAPRTAKVGALMFPASAPAPKDAAPQGAQHPNGG</sequence>
<dbReference type="RefSeq" id="XP_059319480.1">
    <property type="nucleotide sequence ID" value="XM_059463848.1"/>
</dbReference>
<evidence type="ECO:0000256" key="1">
    <source>
        <dbReference type="SAM" id="Coils"/>
    </source>
</evidence>
<reference evidence="4" key="2">
    <citation type="journal article" date="2018" name="Nat. Commun.">
        <title>Extreme sensitivity to ultraviolet light in the fungal pathogen causing white-nose syndrome of bats.</title>
        <authorList>
            <person name="Palmer J.M."/>
            <person name="Drees K.P."/>
            <person name="Foster J.T."/>
            <person name="Lindner D.L."/>
        </authorList>
    </citation>
    <scope>NUCLEOTIDE SEQUENCE [LARGE SCALE GENOMIC DNA]</scope>
    <source>
        <strain evidence="4">UAMH 10579</strain>
    </source>
</reference>
<keyword evidence="1" id="KW-0175">Coiled coil</keyword>
<feature type="coiled-coil region" evidence="1">
    <location>
        <begin position="390"/>
        <end position="417"/>
    </location>
</feature>
<accession>A0A1B8GEA5</accession>
<feature type="region of interest" description="Disordered" evidence="2">
    <location>
        <begin position="452"/>
        <end position="474"/>
    </location>
</feature>
<reference evidence="3 4" key="1">
    <citation type="submission" date="2016-03" db="EMBL/GenBank/DDBJ databases">
        <title>Comparative genomics of Pseudogymnoascus destructans, the fungus causing white-nose syndrome of bats.</title>
        <authorList>
            <person name="Palmer J.M."/>
            <person name="Drees K.P."/>
            <person name="Foster J.T."/>
            <person name="Lindner D.L."/>
        </authorList>
    </citation>
    <scope>NUCLEOTIDE SEQUENCE [LARGE SCALE GENOMIC DNA]</scope>
    <source>
        <strain evidence="3 4">UAMH 10579</strain>
    </source>
</reference>
<organism evidence="3 4">
    <name type="scientific">Pseudogymnoascus verrucosus</name>
    <dbReference type="NCBI Taxonomy" id="342668"/>
    <lineage>
        <taxon>Eukaryota</taxon>
        <taxon>Fungi</taxon>
        <taxon>Dikarya</taxon>
        <taxon>Ascomycota</taxon>
        <taxon>Pezizomycotina</taxon>
        <taxon>Leotiomycetes</taxon>
        <taxon>Thelebolales</taxon>
        <taxon>Thelebolaceae</taxon>
        <taxon>Pseudogymnoascus</taxon>
    </lineage>
</organism>
<evidence type="ECO:0000313" key="3">
    <source>
        <dbReference type="EMBL" id="OBT94162.2"/>
    </source>
</evidence>
<protein>
    <submittedName>
        <fullName evidence="3">Uncharacterized protein</fullName>
    </submittedName>
</protein>
<dbReference type="AlphaFoldDB" id="A0A1B8GEA5"/>
<dbReference type="Proteomes" id="UP000091956">
    <property type="component" value="Unassembled WGS sequence"/>
</dbReference>
<evidence type="ECO:0000313" key="4">
    <source>
        <dbReference type="Proteomes" id="UP000091956"/>
    </source>
</evidence>
<dbReference type="STRING" id="342668.A0A1B8GEA5"/>
<feature type="compositionally biased region" description="Polar residues" evidence="2">
    <location>
        <begin position="715"/>
        <end position="757"/>
    </location>
</feature>
<gene>
    <name evidence="3" type="ORF">VE01_07010</name>
</gene>
<feature type="compositionally biased region" description="Polar residues" evidence="2">
    <location>
        <begin position="337"/>
        <end position="356"/>
    </location>
</feature>
<keyword evidence="4" id="KW-1185">Reference proteome</keyword>
<feature type="region of interest" description="Disordered" evidence="2">
    <location>
        <begin position="335"/>
        <end position="356"/>
    </location>
</feature>
<proteinExistence type="predicted"/>
<dbReference type="EMBL" id="KV460246">
    <property type="protein sequence ID" value="OBT94162.2"/>
    <property type="molecule type" value="Genomic_DNA"/>
</dbReference>
<feature type="region of interest" description="Disordered" evidence="2">
    <location>
        <begin position="692"/>
        <end position="757"/>
    </location>
</feature>
<feature type="compositionally biased region" description="Polar residues" evidence="2">
    <location>
        <begin position="919"/>
        <end position="936"/>
    </location>
</feature>
<dbReference type="GeneID" id="28840396"/>
<feature type="region of interest" description="Disordered" evidence="2">
    <location>
        <begin position="919"/>
        <end position="949"/>
    </location>
</feature>
<name>A0A1B8GEA5_9PEZI</name>